<dbReference type="Proteomes" id="UP001153269">
    <property type="component" value="Unassembled WGS sequence"/>
</dbReference>
<reference evidence="2" key="1">
    <citation type="submission" date="2020-03" db="EMBL/GenBank/DDBJ databases">
        <authorList>
            <person name="Weist P."/>
        </authorList>
    </citation>
    <scope>NUCLEOTIDE SEQUENCE</scope>
</reference>
<evidence type="ECO:0000313" key="3">
    <source>
        <dbReference type="Proteomes" id="UP001153269"/>
    </source>
</evidence>
<proteinExistence type="predicted"/>
<accession>A0A9N7YCL1</accession>
<evidence type="ECO:0000313" key="2">
    <source>
        <dbReference type="EMBL" id="CAB1426540.1"/>
    </source>
</evidence>
<evidence type="ECO:0000256" key="1">
    <source>
        <dbReference type="SAM" id="MobiDB-lite"/>
    </source>
</evidence>
<sequence>MAGGSEVSSITVRVSQCFPAADLLKLGLEAGPVGCFCNGCDLSTSQPRSAPRGVSRPLKTSLSSAKPRRDVDVSPPGPAPEPLNPGFQSSTGRPGGHSHFTGDEVSVGFQCHAGVTLATTLLNPCPPHPASLSTSIHFVPVYSSLPFYSPTELELPSHDPVHSQTGRDVCTSVNPLDSQGTSGYMCV</sequence>
<dbReference type="EMBL" id="CADEAL010000891">
    <property type="protein sequence ID" value="CAB1426540.1"/>
    <property type="molecule type" value="Genomic_DNA"/>
</dbReference>
<gene>
    <name evidence="2" type="ORF">PLEPLA_LOCUS14476</name>
</gene>
<keyword evidence="3" id="KW-1185">Reference proteome</keyword>
<organism evidence="2 3">
    <name type="scientific">Pleuronectes platessa</name>
    <name type="common">European plaice</name>
    <dbReference type="NCBI Taxonomy" id="8262"/>
    <lineage>
        <taxon>Eukaryota</taxon>
        <taxon>Metazoa</taxon>
        <taxon>Chordata</taxon>
        <taxon>Craniata</taxon>
        <taxon>Vertebrata</taxon>
        <taxon>Euteleostomi</taxon>
        <taxon>Actinopterygii</taxon>
        <taxon>Neopterygii</taxon>
        <taxon>Teleostei</taxon>
        <taxon>Neoteleostei</taxon>
        <taxon>Acanthomorphata</taxon>
        <taxon>Carangaria</taxon>
        <taxon>Pleuronectiformes</taxon>
        <taxon>Pleuronectoidei</taxon>
        <taxon>Pleuronectidae</taxon>
        <taxon>Pleuronectes</taxon>
    </lineage>
</organism>
<protein>
    <submittedName>
        <fullName evidence="2">Uncharacterized protein</fullName>
    </submittedName>
</protein>
<name>A0A9N7YCL1_PLEPL</name>
<dbReference type="AlphaFoldDB" id="A0A9N7YCL1"/>
<feature type="region of interest" description="Disordered" evidence="1">
    <location>
        <begin position="45"/>
        <end position="99"/>
    </location>
</feature>
<comment type="caution">
    <text evidence="2">The sequence shown here is derived from an EMBL/GenBank/DDBJ whole genome shotgun (WGS) entry which is preliminary data.</text>
</comment>